<accession>Q0CJC1</accession>
<dbReference type="EMBL" id="CH476601">
    <property type="protein sequence ID" value="EAU33974.1"/>
    <property type="molecule type" value="Genomic_DNA"/>
</dbReference>
<evidence type="ECO:0000313" key="2">
    <source>
        <dbReference type="EMBL" id="EAU33974.1"/>
    </source>
</evidence>
<dbReference type="RefSeq" id="XP_001215391.1">
    <property type="nucleotide sequence ID" value="XM_001215391.1"/>
</dbReference>
<gene>
    <name evidence="2" type="ORF">ATEG_06213</name>
</gene>
<proteinExistence type="predicted"/>
<dbReference type="VEuPathDB" id="FungiDB:ATEG_06213"/>
<protein>
    <submittedName>
        <fullName evidence="2">Uncharacterized protein</fullName>
    </submittedName>
</protein>
<keyword evidence="1" id="KW-0732">Signal</keyword>
<feature type="chain" id="PRO_5004170350" evidence="1">
    <location>
        <begin position="27"/>
        <end position="149"/>
    </location>
</feature>
<evidence type="ECO:0000313" key="3">
    <source>
        <dbReference type="Proteomes" id="UP000007963"/>
    </source>
</evidence>
<name>Q0CJC1_ASPTN</name>
<dbReference type="OrthoDB" id="4316405at2759"/>
<sequence length="149" mass="17165">MPGLLARVPWTALLLLWLCLAILLDAGTKDTANMYAHAYERMWLWERYNMAIAMQTKDKEGKIIDQNEILPMKYKTGGEQGINNKHWDQETGTREGPLHYNEFMLRLDGVPTNERNLPPKITPPSGVDDLERAARELIDHHLTKNLKID</sequence>
<dbReference type="GeneID" id="4321300"/>
<reference evidence="3" key="1">
    <citation type="submission" date="2005-09" db="EMBL/GenBank/DDBJ databases">
        <title>Annotation of the Aspergillus terreus NIH2624 genome.</title>
        <authorList>
            <person name="Birren B.W."/>
            <person name="Lander E.S."/>
            <person name="Galagan J.E."/>
            <person name="Nusbaum C."/>
            <person name="Devon K."/>
            <person name="Henn M."/>
            <person name="Ma L.-J."/>
            <person name="Jaffe D.B."/>
            <person name="Butler J."/>
            <person name="Alvarez P."/>
            <person name="Gnerre S."/>
            <person name="Grabherr M."/>
            <person name="Kleber M."/>
            <person name="Mauceli E.W."/>
            <person name="Brockman W."/>
            <person name="Rounsley S."/>
            <person name="Young S.K."/>
            <person name="LaButti K."/>
            <person name="Pushparaj V."/>
            <person name="DeCaprio D."/>
            <person name="Crawford M."/>
            <person name="Koehrsen M."/>
            <person name="Engels R."/>
            <person name="Montgomery P."/>
            <person name="Pearson M."/>
            <person name="Howarth C."/>
            <person name="Larson L."/>
            <person name="Luoma S."/>
            <person name="White J."/>
            <person name="Alvarado L."/>
            <person name="Kodira C.D."/>
            <person name="Zeng Q."/>
            <person name="Oleary S."/>
            <person name="Yandava C."/>
            <person name="Denning D.W."/>
            <person name="Nierman W.C."/>
            <person name="Milne T."/>
            <person name="Madden K."/>
        </authorList>
    </citation>
    <scope>NUCLEOTIDE SEQUENCE [LARGE SCALE GENOMIC DNA]</scope>
    <source>
        <strain evidence="3">NIH 2624 / FGSC A1156</strain>
    </source>
</reference>
<evidence type="ECO:0000256" key="1">
    <source>
        <dbReference type="SAM" id="SignalP"/>
    </source>
</evidence>
<organism evidence="2 3">
    <name type="scientific">Aspergillus terreus (strain NIH 2624 / FGSC A1156)</name>
    <dbReference type="NCBI Taxonomy" id="341663"/>
    <lineage>
        <taxon>Eukaryota</taxon>
        <taxon>Fungi</taxon>
        <taxon>Dikarya</taxon>
        <taxon>Ascomycota</taxon>
        <taxon>Pezizomycotina</taxon>
        <taxon>Eurotiomycetes</taxon>
        <taxon>Eurotiomycetidae</taxon>
        <taxon>Eurotiales</taxon>
        <taxon>Aspergillaceae</taxon>
        <taxon>Aspergillus</taxon>
        <taxon>Aspergillus subgen. Circumdati</taxon>
    </lineage>
</organism>
<dbReference type="HOGENOM" id="CLU_1749245_0_0_1"/>
<dbReference type="Proteomes" id="UP000007963">
    <property type="component" value="Unassembled WGS sequence"/>
</dbReference>
<dbReference type="AlphaFoldDB" id="Q0CJC1"/>
<feature type="signal peptide" evidence="1">
    <location>
        <begin position="1"/>
        <end position="26"/>
    </location>
</feature>